<name>A0A5J4WS90_9EUKA</name>
<evidence type="ECO:0000256" key="3">
    <source>
        <dbReference type="ARBA" id="ARBA00023163"/>
    </source>
</evidence>
<dbReference type="GO" id="GO:0032044">
    <property type="term" value="C:DSIF complex"/>
    <property type="evidence" value="ECO:0007669"/>
    <property type="project" value="TreeGrafter"/>
</dbReference>
<dbReference type="Gene3D" id="3.30.40.210">
    <property type="match status" value="1"/>
</dbReference>
<comment type="similarity">
    <text evidence="2">Belongs to the SPT4 family.</text>
</comment>
<dbReference type="InterPro" id="IPR038510">
    <property type="entry name" value="Spt4_sf"/>
</dbReference>
<gene>
    <name evidence="6" type="ORF">EZS28_007027</name>
</gene>
<organism evidence="6 7">
    <name type="scientific">Streblomastix strix</name>
    <dbReference type="NCBI Taxonomy" id="222440"/>
    <lineage>
        <taxon>Eukaryota</taxon>
        <taxon>Metamonada</taxon>
        <taxon>Preaxostyla</taxon>
        <taxon>Oxymonadida</taxon>
        <taxon>Streblomastigidae</taxon>
        <taxon>Streblomastix</taxon>
    </lineage>
</organism>
<evidence type="ECO:0000256" key="2">
    <source>
        <dbReference type="ARBA" id="ARBA00010464"/>
    </source>
</evidence>
<comment type="subcellular location">
    <subcellularLocation>
        <location evidence="1">Nucleus</location>
    </subcellularLocation>
</comment>
<reference evidence="6 7" key="1">
    <citation type="submission" date="2019-03" db="EMBL/GenBank/DDBJ databases">
        <title>Single cell metagenomics reveals metabolic interactions within the superorganism composed of flagellate Streblomastix strix and complex community of Bacteroidetes bacteria on its surface.</title>
        <authorList>
            <person name="Treitli S.C."/>
            <person name="Kolisko M."/>
            <person name="Husnik F."/>
            <person name="Keeling P."/>
            <person name="Hampl V."/>
        </authorList>
    </citation>
    <scope>NUCLEOTIDE SEQUENCE [LARGE SCALE GENOMIC DNA]</scope>
    <source>
        <strain evidence="6">ST1C</strain>
    </source>
</reference>
<dbReference type="EMBL" id="SNRW01001178">
    <property type="protein sequence ID" value="KAA6397446.1"/>
    <property type="molecule type" value="Genomic_DNA"/>
</dbReference>
<protein>
    <submittedName>
        <fullName evidence="6">Putative SPT4 protein</fullName>
    </submittedName>
</protein>
<accession>A0A5J4WS90</accession>
<dbReference type="PANTHER" id="PTHR12882:SF1">
    <property type="entry name" value="TRANSCRIPTION ELONGATION FACTOR SPT4"/>
    <property type="match status" value="1"/>
</dbReference>
<dbReference type="InterPro" id="IPR029040">
    <property type="entry name" value="RPABC4/Spt4"/>
</dbReference>
<sequence>MSVPASLRARQRACLVCGLINTQEQFLSEGCLNCEDHLHLRGNRDHVLERTTPKFNSMVGILENDSSWVASWLDLSKKKQGVYAVQLRGILPEDIRLDLKQNNIEPRCENDDADDEEQNFYDYDDEDIIQQGESACTIFRSIYFICDFYYLFIMQIVETQEDMAQ</sequence>
<dbReference type="Proteomes" id="UP000324800">
    <property type="component" value="Unassembled WGS sequence"/>
</dbReference>
<dbReference type="AlphaFoldDB" id="A0A5J4WS90"/>
<dbReference type="InterPro" id="IPR022800">
    <property type="entry name" value="Spt4/RpoE2_Znf"/>
</dbReference>
<dbReference type="GO" id="GO:0008270">
    <property type="term" value="F:zinc ion binding"/>
    <property type="evidence" value="ECO:0007669"/>
    <property type="project" value="InterPro"/>
</dbReference>
<dbReference type="SUPFAM" id="SSF63393">
    <property type="entry name" value="RNA polymerase subunits"/>
    <property type="match status" value="1"/>
</dbReference>
<proteinExistence type="inferred from homology"/>
<dbReference type="OrthoDB" id="248751at2759"/>
<evidence type="ECO:0000256" key="1">
    <source>
        <dbReference type="ARBA" id="ARBA00004123"/>
    </source>
</evidence>
<dbReference type="InterPro" id="IPR009287">
    <property type="entry name" value="Spt4"/>
</dbReference>
<dbReference type="PANTHER" id="PTHR12882">
    <property type="entry name" value="SUPPRESSOR OF TY 4"/>
    <property type="match status" value="1"/>
</dbReference>
<evidence type="ECO:0000259" key="5">
    <source>
        <dbReference type="SMART" id="SM01389"/>
    </source>
</evidence>
<dbReference type="GO" id="GO:0000993">
    <property type="term" value="F:RNA polymerase II complex binding"/>
    <property type="evidence" value="ECO:0007669"/>
    <property type="project" value="TreeGrafter"/>
</dbReference>
<dbReference type="GO" id="GO:0140673">
    <property type="term" value="P:transcription elongation-coupled chromatin remodeling"/>
    <property type="evidence" value="ECO:0007669"/>
    <property type="project" value="InterPro"/>
</dbReference>
<evidence type="ECO:0000256" key="4">
    <source>
        <dbReference type="ARBA" id="ARBA00023242"/>
    </source>
</evidence>
<keyword evidence="4" id="KW-0539">Nucleus</keyword>
<dbReference type="SMART" id="SM01389">
    <property type="entry name" value="Spt4"/>
    <property type="match status" value="1"/>
</dbReference>
<evidence type="ECO:0000313" key="7">
    <source>
        <dbReference type="Proteomes" id="UP000324800"/>
    </source>
</evidence>
<keyword evidence="3" id="KW-0804">Transcription</keyword>
<dbReference type="CDD" id="cd07973">
    <property type="entry name" value="Spt4"/>
    <property type="match status" value="1"/>
</dbReference>
<comment type="caution">
    <text evidence="6">The sequence shown here is derived from an EMBL/GenBank/DDBJ whole genome shotgun (WGS) entry which is preliminary data.</text>
</comment>
<dbReference type="GO" id="GO:0006355">
    <property type="term" value="P:regulation of DNA-templated transcription"/>
    <property type="evidence" value="ECO:0007669"/>
    <property type="project" value="InterPro"/>
</dbReference>
<evidence type="ECO:0000313" key="6">
    <source>
        <dbReference type="EMBL" id="KAA6397446.1"/>
    </source>
</evidence>
<dbReference type="Pfam" id="PF06093">
    <property type="entry name" value="Spt4"/>
    <property type="match status" value="1"/>
</dbReference>
<feature type="domain" description="Spt4/RpoE2 zinc finger" evidence="5">
    <location>
        <begin position="11"/>
        <end position="88"/>
    </location>
</feature>